<name>A0A916NJV8_9BACT</name>
<comment type="caution">
    <text evidence="6">The sequence shown here is derived from an EMBL/GenBank/DDBJ whole genome shotgun (WGS) entry which is preliminary data.</text>
</comment>
<dbReference type="Pfam" id="PF00072">
    <property type="entry name" value="Response_reg"/>
    <property type="match status" value="1"/>
</dbReference>
<keyword evidence="7" id="KW-1185">Reference proteome</keyword>
<dbReference type="GO" id="GO:0006355">
    <property type="term" value="P:regulation of DNA-templated transcription"/>
    <property type="evidence" value="ECO:0007669"/>
    <property type="project" value="InterPro"/>
</dbReference>
<dbReference type="PROSITE" id="PS50110">
    <property type="entry name" value="RESPONSE_REGULATORY"/>
    <property type="match status" value="1"/>
</dbReference>
<evidence type="ECO:0000256" key="2">
    <source>
        <dbReference type="ARBA" id="ARBA00023125"/>
    </source>
</evidence>
<dbReference type="PROSITE" id="PS50043">
    <property type="entry name" value="HTH_LUXR_2"/>
    <property type="match status" value="1"/>
</dbReference>
<feature type="domain" description="HTH luxR-type" evidence="4">
    <location>
        <begin position="158"/>
        <end position="223"/>
    </location>
</feature>
<dbReference type="InterPro" id="IPR000792">
    <property type="entry name" value="Tscrpt_reg_LuxR_C"/>
</dbReference>
<dbReference type="SMART" id="SM00448">
    <property type="entry name" value="REC"/>
    <property type="match status" value="1"/>
</dbReference>
<evidence type="ECO:0000259" key="5">
    <source>
        <dbReference type="PROSITE" id="PS50110"/>
    </source>
</evidence>
<protein>
    <submittedName>
        <fullName evidence="6">Oxygen regulatory protein NreC</fullName>
    </submittedName>
</protein>
<keyword evidence="2" id="KW-0238">DNA-binding</keyword>
<keyword evidence="1 3" id="KW-0597">Phosphoprotein</keyword>
<dbReference type="PANTHER" id="PTHR43214">
    <property type="entry name" value="TWO-COMPONENT RESPONSE REGULATOR"/>
    <property type="match status" value="1"/>
</dbReference>
<dbReference type="RefSeq" id="WP_215237467.1">
    <property type="nucleotide sequence ID" value="NZ_CAJRAF010000001.1"/>
</dbReference>
<dbReference type="GO" id="GO:0003677">
    <property type="term" value="F:DNA binding"/>
    <property type="evidence" value="ECO:0007669"/>
    <property type="project" value="UniProtKB-KW"/>
</dbReference>
<evidence type="ECO:0000256" key="3">
    <source>
        <dbReference type="PROSITE-ProRule" id="PRU00169"/>
    </source>
</evidence>
<dbReference type="AlphaFoldDB" id="A0A916NJV8"/>
<dbReference type="EMBL" id="CAJRAF010000001">
    <property type="protein sequence ID" value="CAG4991395.1"/>
    <property type="molecule type" value="Genomic_DNA"/>
</dbReference>
<proteinExistence type="predicted"/>
<feature type="domain" description="Response regulatory" evidence="5">
    <location>
        <begin position="4"/>
        <end position="120"/>
    </location>
</feature>
<feature type="modified residue" description="4-aspartylphosphate" evidence="3">
    <location>
        <position position="55"/>
    </location>
</feature>
<dbReference type="CDD" id="cd06170">
    <property type="entry name" value="LuxR_C_like"/>
    <property type="match status" value="1"/>
</dbReference>
<dbReference type="GO" id="GO:0000160">
    <property type="term" value="P:phosphorelay signal transduction system"/>
    <property type="evidence" value="ECO:0007669"/>
    <property type="project" value="InterPro"/>
</dbReference>
<organism evidence="6 7">
    <name type="scientific">Dyadobacter helix</name>
    <dbReference type="NCBI Taxonomy" id="2822344"/>
    <lineage>
        <taxon>Bacteria</taxon>
        <taxon>Pseudomonadati</taxon>
        <taxon>Bacteroidota</taxon>
        <taxon>Cytophagia</taxon>
        <taxon>Cytophagales</taxon>
        <taxon>Spirosomataceae</taxon>
        <taxon>Dyadobacter</taxon>
    </lineage>
</organism>
<sequence length="226" mass="25112">MAIRLLIVDDHSVVRQGIIALLEDEEDIDIVGEAGDGDEVAEAIIRYSPDVILLDITMPRMSGTEVMQWMPARFPEVKILIFSMHNNPDYILAAVHYGASGYLQKDTSRAEILRAVRSVAKGELYFPPKVSSIIIQNLVKNGNHGAKPNLVGIEEKNGESVWKKITSREQQILECLIEGMSSKDIAERFELSTNTVANQRASIIKKANVKNTAELVSLALREKSRV</sequence>
<dbReference type="InterPro" id="IPR011006">
    <property type="entry name" value="CheY-like_superfamily"/>
</dbReference>
<dbReference type="SMART" id="SM00421">
    <property type="entry name" value="HTH_LUXR"/>
    <property type="match status" value="1"/>
</dbReference>
<evidence type="ECO:0000256" key="1">
    <source>
        <dbReference type="ARBA" id="ARBA00022553"/>
    </source>
</evidence>
<dbReference type="Pfam" id="PF00196">
    <property type="entry name" value="GerE"/>
    <property type="match status" value="1"/>
</dbReference>
<dbReference type="PRINTS" id="PR00038">
    <property type="entry name" value="HTHLUXR"/>
</dbReference>
<dbReference type="CDD" id="cd17535">
    <property type="entry name" value="REC_NarL-like"/>
    <property type="match status" value="1"/>
</dbReference>
<dbReference type="Gene3D" id="3.40.50.2300">
    <property type="match status" value="1"/>
</dbReference>
<accession>A0A916NJV8</accession>
<dbReference type="InterPro" id="IPR001789">
    <property type="entry name" value="Sig_transdc_resp-reg_receiver"/>
</dbReference>
<dbReference type="PANTHER" id="PTHR43214:SF43">
    <property type="entry name" value="TWO-COMPONENT RESPONSE REGULATOR"/>
    <property type="match status" value="1"/>
</dbReference>
<dbReference type="InterPro" id="IPR039420">
    <property type="entry name" value="WalR-like"/>
</dbReference>
<dbReference type="InterPro" id="IPR058245">
    <property type="entry name" value="NreC/VraR/RcsB-like_REC"/>
</dbReference>
<reference evidence="6" key="1">
    <citation type="submission" date="2021-04" db="EMBL/GenBank/DDBJ databases">
        <authorList>
            <person name="Rodrigo-Torres L."/>
            <person name="Arahal R. D."/>
            <person name="Lucena T."/>
        </authorList>
    </citation>
    <scope>NUCLEOTIDE SEQUENCE</scope>
    <source>
        <strain evidence="6">CECT 9275</strain>
    </source>
</reference>
<dbReference type="SUPFAM" id="SSF46894">
    <property type="entry name" value="C-terminal effector domain of the bipartite response regulators"/>
    <property type="match status" value="1"/>
</dbReference>
<evidence type="ECO:0000259" key="4">
    <source>
        <dbReference type="PROSITE" id="PS50043"/>
    </source>
</evidence>
<evidence type="ECO:0000313" key="6">
    <source>
        <dbReference type="EMBL" id="CAG4991395.1"/>
    </source>
</evidence>
<dbReference type="SUPFAM" id="SSF52172">
    <property type="entry name" value="CheY-like"/>
    <property type="match status" value="1"/>
</dbReference>
<evidence type="ECO:0000313" key="7">
    <source>
        <dbReference type="Proteomes" id="UP000680038"/>
    </source>
</evidence>
<dbReference type="InterPro" id="IPR016032">
    <property type="entry name" value="Sig_transdc_resp-reg_C-effctor"/>
</dbReference>
<dbReference type="Proteomes" id="UP000680038">
    <property type="component" value="Unassembled WGS sequence"/>
</dbReference>
<dbReference type="PROSITE" id="PS00622">
    <property type="entry name" value="HTH_LUXR_1"/>
    <property type="match status" value="1"/>
</dbReference>
<gene>
    <name evidence="6" type="primary">nreC_2</name>
    <name evidence="6" type="ORF">DYBT9275_00742</name>
</gene>